<proteinExistence type="inferred from homology"/>
<gene>
    <name evidence="8" type="ORF">MNBD_ALPHA06-163</name>
</gene>
<evidence type="ECO:0000256" key="6">
    <source>
        <dbReference type="ARBA" id="ARBA00023033"/>
    </source>
</evidence>
<dbReference type="InterPro" id="IPR002938">
    <property type="entry name" value="FAD-bd"/>
</dbReference>
<evidence type="ECO:0000256" key="5">
    <source>
        <dbReference type="ARBA" id="ARBA00023002"/>
    </source>
</evidence>
<feature type="domain" description="FAD-binding" evidence="7">
    <location>
        <begin position="9"/>
        <end position="355"/>
    </location>
</feature>
<dbReference type="PROSITE" id="PS01304">
    <property type="entry name" value="UBIH"/>
    <property type="match status" value="1"/>
</dbReference>
<dbReference type="Gene3D" id="3.50.50.60">
    <property type="entry name" value="FAD/NAD(P)-binding domain"/>
    <property type="match status" value="2"/>
</dbReference>
<dbReference type="GO" id="GO:0071949">
    <property type="term" value="F:FAD binding"/>
    <property type="evidence" value="ECO:0007669"/>
    <property type="project" value="InterPro"/>
</dbReference>
<organism evidence="8">
    <name type="scientific">hydrothermal vent metagenome</name>
    <dbReference type="NCBI Taxonomy" id="652676"/>
    <lineage>
        <taxon>unclassified sequences</taxon>
        <taxon>metagenomes</taxon>
        <taxon>ecological metagenomes</taxon>
    </lineage>
</organism>
<dbReference type="GO" id="GO:0016705">
    <property type="term" value="F:oxidoreductase activity, acting on paired donors, with incorporation or reduction of molecular oxygen"/>
    <property type="evidence" value="ECO:0007669"/>
    <property type="project" value="InterPro"/>
</dbReference>
<sequence>MSIALQNPDVLIAGGGLVGLTTALALDSANLTVAVVDPLAFESQLAKQFDGRSCAISFANMRMLDVLGIKTRLRDNIGPINEILVSDGRAPDGLRTGGPGPMLLHFDRDELDGDDSGEPLGWMVENRYMRKALLDEIRARGSIQLIAQTTISQTSASPGGWDVQLANGQQIKPDLLIGAEGRNSPLRKMAGIRTHSYGYEQWGVVATIHHEQAHRGIAHEYFLPNGPFAILPLSGNRSSLVWTEKPASAQFLKTCDADFFQAELERRFGTFLGELTPSGPRWAYPLTLLAVEKYTADALVLVGDAAHGMHPIAGQGFNAGIRDAAVLADVLAETVRNGLRPRDGTALKSYQQRRRFDNASLLAATDAFVRLFSNDIPPVRHLRGLGMGLVDAIGPARRFFAKEAGGGIGPLPNLLRGELP</sequence>
<comment type="similarity">
    <text evidence="2">Belongs to the UbiH/COQ6 family.</text>
</comment>
<evidence type="ECO:0000256" key="3">
    <source>
        <dbReference type="ARBA" id="ARBA00022630"/>
    </source>
</evidence>
<dbReference type="InterPro" id="IPR010971">
    <property type="entry name" value="UbiH/COQ6"/>
</dbReference>
<dbReference type="GO" id="GO:0004497">
    <property type="term" value="F:monooxygenase activity"/>
    <property type="evidence" value="ECO:0007669"/>
    <property type="project" value="UniProtKB-KW"/>
</dbReference>
<dbReference type="SUPFAM" id="SSF51905">
    <property type="entry name" value="FAD/NAD(P)-binding domain"/>
    <property type="match status" value="1"/>
</dbReference>
<dbReference type="InterPro" id="IPR036188">
    <property type="entry name" value="FAD/NAD-bd_sf"/>
</dbReference>
<keyword evidence="5" id="KW-0560">Oxidoreductase</keyword>
<evidence type="ECO:0000256" key="2">
    <source>
        <dbReference type="ARBA" id="ARBA00005349"/>
    </source>
</evidence>
<dbReference type="InterPro" id="IPR051205">
    <property type="entry name" value="UbiH/COQ6_monooxygenase"/>
</dbReference>
<dbReference type="AlphaFoldDB" id="A0A3B0R625"/>
<evidence type="ECO:0000256" key="1">
    <source>
        <dbReference type="ARBA" id="ARBA00001974"/>
    </source>
</evidence>
<evidence type="ECO:0000256" key="4">
    <source>
        <dbReference type="ARBA" id="ARBA00022827"/>
    </source>
</evidence>
<keyword evidence="6" id="KW-0503">Monooxygenase</keyword>
<comment type="cofactor">
    <cofactor evidence="1">
        <name>FAD</name>
        <dbReference type="ChEBI" id="CHEBI:57692"/>
    </cofactor>
</comment>
<keyword evidence="4" id="KW-0274">FAD</keyword>
<protein>
    <submittedName>
        <fullName evidence="8">2-polyprenyl-6-methoxyphenol hydroxylase</fullName>
    </submittedName>
</protein>
<name>A0A3B0R625_9ZZZZ</name>
<evidence type="ECO:0000313" key="8">
    <source>
        <dbReference type="EMBL" id="VAV87649.1"/>
    </source>
</evidence>
<keyword evidence="3" id="KW-0285">Flavoprotein</keyword>
<accession>A0A3B0R625</accession>
<dbReference type="GO" id="GO:0006744">
    <property type="term" value="P:ubiquinone biosynthetic process"/>
    <property type="evidence" value="ECO:0007669"/>
    <property type="project" value="InterPro"/>
</dbReference>
<dbReference type="PRINTS" id="PR00420">
    <property type="entry name" value="RNGMNOXGNASE"/>
</dbReference>
<dbReference type="EMBL" id="UOEE01000044">
    <property type="protein sequence ID" value="VAV87649.1"/>
    <property type="molecule type" value="Genomic_DNA"/>
</dbReference>
<dbReference type="PANTHER" id="PTHR43876:SF7">
    <property type="entry name" value="UBIQUINONE BIOSYNTHESIS MONOOXYGENASE COQ6, MITOCHONDRIAL"/>
    <property type="match status" value="1"/>
</dbReference>
<dbReference type="NCBIfam" id="TIGR01988">
    <property type="entry name" value="Ubi-OHases"/>
    <property type="match status" value="1"/>
</dbReference>
<reference evidence="8" key="1">
    <citation type="submission" date="2018-06" db="EMBL/GenBank/DDBJ databases">
        <authorList>
            <person name="Zhirakovskaya E."/>
        </authorList>
    </citation>
    <scope>NUCLEOTIDE SEQUENCE</scope>
</reference>
<evidence type="ECO:0000259" key="7">
    <source>
        <dbReference type="Pfam" id="PF01494"/>
    </source>
</evidence>
<dbReference type="PANTHER" id="PTHR43876">
    <property type="entry name" value="UBIQUINONE BIOSYNTHESIS MONOOXYGENASE COQ6, MITOCHONDRIAL"/>
    <property type="match status" value="1"/>
</dbReference>
<dbReference type="Pfam" id="PF01494">
    <property type="entry name" value="FAD_binding_3"/>
    <property type="match status" value="1"/>
</dbReference>
<dbReference type="InterPro" id="IPR018168">
    <property type="entry name" value="Ubi_Hdrlase_CS"/>
</dbReference>